<dbReference type="EMBL" id="MASU01000015">
    <property type="protein sequence ID" value="PXY21501.1"/>
    <property type="molecule type" value="Genomic_DNA"/>
</dbReference>
<keyword evidence="1" id="KW-0560">Oxidoreductase</keyword>
<dbReference type="CDD" id="cd07129">
    <property type="entry name" value="ALDH_KGSADH"/>
    <property type="match status" value="1"/>
</dbReference>
<reference evidence="3 4" key="1">
    <citation type="submission" date="2016-07" db="EMBL/GenBank/DDBJ databases">
        <title>Draft genome sequence of Prauserella sp. YIM 121212, isolated from alkaline soil.</title>
        <authorList>
            <person name="Ruckert C."/>
            <person name="Albersmeier A."/>
            <person name="Jiang C.-L."/>
            <person name="Jiang Y."/>
            <person name="Kalinowski J."/>
            <person name="Schneider O."/>
            <person name="Winkler A."/>
            <person name="Zotchev S.B."/>
        </authorList>
    </citation>
    <scope>NUCLEOTIDE SEQUENCE [LARGE SCALE GENOMIC DNA]</scope>
    <source>
        <strain evidence="3 4">YIM 121212</strain>
    </source>
</reference>
<dbReference type="Gene3D" id="3.40.605.10">
    <property type="entry name" value="Aldehyde Dehydrogenase, Chain A, domain 1"/>
    <property type="match status" value="1"/>
</dbReference>
<dbReference type="AlphaFoldDB" id="A0A318M0C8"/>
<comment type="caution">
    <text evidence="3">The sequence shown here is derived from an EMBL/GenBank/DDBJ whole genome shotgun (WGS) entry which is preliminary data.</text>
</comment>
<sequence>MPGTAEADTTPDEYEAVLTAAAAAAPELAAMAPTDRAAMLRAVATALRTHSDDLVPLADEDSSLGTARLAGEVNRTAVQLEMFADAVEEGSWLEAIIDPADQDAQPAPRPDLRRMLVPLGPVAVFGASNFPFAFGLCGGDTASALAAGCPVVAKAHPAQPRLSGPYAHVVSDALHSTGAPEGTFAVVHGMDVGRDLVTDPRITAVGFTGSTTGGRALADLAAARPTPIPFYGELGSLNPVFVTPAAARTRGKEIAREFLGSVFLGSGQFCTKPGVLLIPEESDLEDVLAAEAATAPMRLLHAGLGVAFRRLSADLAGFPGVRTITAPTPEDGPADPLAVRPVLVGTTMATLAEHADSLLTECFGPFGLVVTYADPAELVPTAQLFEGTLTATVQGEDASDPHAAALLAELGGATGRLIWNGWPTGVAVSWAQHHGGPYPATTTMHTSVGVTALRRFLRPIAYQSVPDPLLPPALRDRNELGIPRRVDGALTTADVTR</sequence>
<accession>A0A318M0C8</accession>
<dbReference type="Gene3D" id="3.40.309.10">
    <property type="entry name" value="Aldehyde Dehydrogenase, Chain A, domain 2"/>
    <property type="match status" value="1"/>
</dbReference>
<dbReference type="SUPFAM" id="SSF53720">
    <property type="entry name" value="ALDH-like"/>
    <property type="match status" value="1"/>
</dbReference>
<gene>
    <name evidence="3" type="ORF">BA062_31825</name>
</gene>
<keyword evidence="4" id="KW-1185">Reference proteome</keyword>
<dbReference type="Pfam" id="PF00171">
    <property type="entry name" value="Aldedh"/>
    <property type="match status" value="1"/>
</dbReference>
<dbReference type="PANTHER" id="PTHR43353">
    <property type="entry name" value="SUCCINATE-SEMIALDEHYDE DEHYDROGENASE, MITOCHONDRIAL"/>
    <property type="match status" value="1"/>
</dbReference>
<evidence type="ECO:0000313" key="3">
    <source>
        <dbReference type="EMBL" id="PXY21501.1"/>
    </source>
</evidence>
<evidence type="ECO:0000256" key="1">
    <source>
        <dbReference type="ARBA" id="ARBA00023002"/>
    </source>
</evidence>
<dbReference type="InterPro" id="IPR044151">
    <property type="entry name" value="ALDH_KGSADH"/>
</dbReference>
<evidence type="ECO:0000259" key="2">
    <source>
        <dbReference type="Pfam" id="PF00171"/>
    </source>
</evidence>
<name>A0A318M0C8_9PSEU</name>
<dbReference type="GO" id="GO:0016620">
    <property type="term" value="F:oxidoreductase activity, acting on the aldehyde or oxo group of donors, NAD or NADP as acceptor"/>
    <property type="evidence" value="ECO:0007669"/>
    <property type="project" value="InterPro"/>
</dbReference>
<organism evidence="3 4">
    <name type="scientific">Prauserella flavalba</name>
    <dbReference type="NCBI Taxonomy" id="1477506"/>
    <lineage>
        <taxon>Bacteria</taxon>
        <taxon>Bacillati</taxon>
        <taxon>Actinomycetota</taxon>
        <taxon>Actinomycetes</taxon>
        <taxon>Pseudonocardiales</taxon>
        <taxon>Pseudonocardiaceae</taxon>
        <taxon>Prauserella</taxon>
    </lineage>
</organism>
<dbReference type="OrthoDB" id="9770537at2"/>
<dbReference type="InterPro" id="IPR016163">
    <property type="entry name" value="Ald_DH_C"/>
</dbReference>
<dbReference type="PANTHER" id="PTHR43353:SF3">
    <property type="entry name" value="ALDEHYDE DEHYDROGENASE-RELATED"/>
    <property type="match status" value="1"/>
</dbReference>
<dbReference type="InterPro" id="IPR015590">
    <property type="entry name" value="Aldehyde_DH_dom"/>
</dbReference>
<proteinExistence type="predicted"/>
<dbReference type="InterPro" id="IPR016162">
    <property type="entry name" value="Ald_DH_N"/>
</dbReference>
<dbReference type="InterPro" id="IPR050740">
    <property type="entry name" value="Aldehyde_DH_Superfamily"/>
</dbReference>
<protein>
    <submittedName>
        <fullName evidence="3">Aldehyde dehydrogenase</fullName>
    </submittedName>
</protein>
<dbReference type="Proteomes" id="UP000247892">
    <property type="component" value="Unassembled WGS sequence"/>
</dbReference>
<feature type="domain" description="Aldehyde dehydrogenase" evidence="2">
    <location>
        <begin position="8"/>
        <end position="282"/>
    </location>
</feature>
<evidence type="ECO:0000313" key="4">
    <source>
        <dbReference type="Proteomes" id="UP000247892"/>
    </source>
</evidence>
<dbReference type="RefSeq" id="WP_110342931.1">
    <property type="nucleotide sequence ID" value="NZ_MASU01000015.1"/>
</dbReference>
<dbReference type="InterPro" id="IPR016161">
    <property type="entry name" value="Ald_DH/histidinol_DH"/>
</dbReference>